<proteinExistence type="predicted"/>
<dbReference type="Gene3D" id="3.40.50.300">
    <property type="entry name" value="P-loop containing nucleotide triphosphate hydrolases"/>
    <property type="match status" value="1"/>
</dbReference>
<feature type="domain" description="Response regulatory" evidence="5">
    <location>
        <begin position="5"/>
        <end position="122"/>
    </location>
</feature>
<dbReference type="PANTHER" id="PTHR43384:SF6">
    <property type="entry name" value="SEPTUM SITE-DETERMINING PROTEIN MIND HOMOLOG, CHLOROPLASTIC"/>
    <property type="match status" value="1"/>
</dbReference>
<evidence type="ECO:0000256" key="3">
    <source>
        <dbReference type="PROSITE-ProRule" id="PRU00169"/>
    </source>
</evidence>
<keyword evidence="7" id="KW-1185">Reference proteome</keyword>
<dbReference type="Proteomes" id="UP001165685">
    <property type="component" value="Unassembled WGS sequence"/>
</dbReference>
<evidence type="ECO:0000313" key="6">
    <source>
        <dbReference type="EMBL" id="MDA2807265.1"/>
    </source>
</evidence>
<dbReference type="RefSeq" id="WP_270679894.1">
    <property type="nucleotide sequence ID" value="NZ_JAQFWP010000050.1"/>
</dbReference>
<dbReference type="SUPFAM" id="SSF52172">
    <property type="entry name" value="CheY-like"/>
    <property type="match status" value="1"/>
</dbReference>
<sequence length="546" mass="59314">MSAYQVMIGVPDAEQETALTQRFEELPDAEVVSAHRTSHEISEMVGQLPTLDVVLIHEGLGPLPVFDLIRDISRNYPQLAVILLSDEVQPDTYTDAMEAGARGVLSTDATIEQFAARIATAGDWSRTLRQHLEAASHDVPTTGRRGSIMTFSGSKGGVGTTTTVIHLARMAAKYGRLVCLVDLDLQKGDMPGYFDLKHRRSIADLVDAAEDISASMLADTLYVHPDGPHILLAPDEGEKGEDVSARATRMILGALRSRYDLVLVDCGSAMNEATAMAVEICDTAVLLTNPDLPALRGAQRVISSWDRLQIRDKDSVRGLLMRHSRKNEIQPEFARKLVGNDFFKTPIPANYRALEEASNTGDPSKLNDEGLLKAYSQLAKEAGLFTTPEDEEQASKEVDAAKEPKSGKFGAVKHSGKKRLLSKKEKADAGAGFVEFALVVPLICFGALLAWQVLLIGLTGMYASHAANEGARQAVLTPNNDDRITEEATKRIRAPWNADDVFHLDVVRTATNTPRTVNVTIDMPAVLPGSSSPWDVSGSARVPNER</sequence>
<accession>A0ABT4TRF9</accession>
<name>A0ABT4TRF9_9ACTN</name>
<keyword evidence="4" id="KW-1133">Transmembrane helix</keyword>
<dbReference type="SUPFAM" id="SSF52540">
    <property type="entry name" value="P-loop containing nucleoside triphosphate hydrolases"/>
    <property type="match status" value="1"/>
</dbReference>
<keyword evidence="2" id="KW-0067">ATP-binding</keyword>
<dbReference type="InterPro" id="IPR050625">
    <property type="entry name" value="ParA/MinD_ATPase"/>
</dbReference>
<dbReference type="Gene3D" id="3.40.50.2300">
    <property type="match status" value="1"/>
</dbReference>
<gene>
    <name evidence="6" type="ORF">O4U47_22355</name>
</gene>
<keyword evidence="1" id="KW-0547">Nucleotide-binding</keyword>
<dbReference type="PANTHER" id="PTHR43384">
    <property type="entry name" value="SEPTUM SITE-DETERMINING PROTEIN MIND HOMOLOG, CHLOROPLASTIC-RELATED"/>
    <property type="match status" value="1"/>
</dbReference>
<evidence type="ECO:0000256" key="2">
    <source>
        <dbReference type="ARBA" id="ARBA00022840"/>
    </source>
</evidence>
<dbReference type="InterPro" id="IPR025669">
    <property type="entry name" value="AAA_dom"/>
</dbReference>
<dbReference type="InterPro" id="IPR011006">
    <property type="entry name" value="CheY-like_superfamily"/>
</dbReference>
<dbReference type="Pfam" id="PF13614">
    <property type="entry name" value="AAA_31"/>
    <property type="match status" value="1"/>
</dbReference>
<dbReference type="PROSITE" id="PS50110">
    <property type="entry name" value="RESPONSE_REGULATORY"/>
    <property type="match status" value="1"/>
</dbReference>
<evidence type="ECO:0000256" key="1">
    <source>
        <dbReference type="ARBA" id="ARBA00022741"/>
    </source>
</evidence>
<keyword evidence="4" id="KW-0472">Membrane</keyword>
<feature type="transmembrane region" description="Helical" evidence="4">
    <location>
        <begin position="436"/>
        <end position="463"/>
    </location>
</feature>
<reference evidence="6" key="1">
    <citation type="submission" date="2023-01" db="EMBL/GenBank/DDBJ databases">
        <title>Draft genome sequence of Nocardiopsis sp. LSu2-4 isolated from halophytes.</title>
        <authorList>
            <person name="Duangmal K."/>
            <person name="Chantavorakit T."/>
        </authorList>
    </citation>
    <scope>NUCLEOTIDE SEQUENCE</scope>
    <source>
        <strain evidence="6">LSu2-4</strain>
    </source>
</reference>
<comment type="caution">
    <text evidence="6">The sequence shown here is derived from an EMBL/GenBank/DDBJ whole genome shotgun (WGS) entry which is preliminary data.</text>
</comment>
<dbReference type="InterPro" id="IPR001789">
    <property type="entry name" value="Sig_transdc_resp-reg_receiver"/>
</dbReference>
<organism evidence="6 7">
    <name type="scientific">Nocardiopsis suaedae</name>
    <dbReference type="NCBI Taxonomy" id="3018444"/>
    <lineage>
        <taxon>Bacteria</taxon>
        <taxon>Bacillati</taxon>
        <taxon>Actinomycetota</taxon>
        <taxon>Actinomycetes</taxon>
        <taxon>Streptosporangiales</taxon>
        <taxon>Nocardiopsidaceae</taxon>
        <taxon>Nocardiopsis</taxon>
    </lineage>
</organism>
<protein>
    <submittedName>
        <fullName evidence="6">AAA family ATPase</fullName>
    </submittedName>
</protein>
<evidence type="ECO:0000259" key="5">
    <source>
        <dbReference type="PROSITE" id="PS50110"/>
    </source>
</evidence>
<evidence type="ECO:0000313" key="7">
    <source>
        <dbReference type="Proteomes" id="UP001165685"/>
    </source>
</evidence>
<comment type="caution">
    <text evidence="3">Lacks conserved residue(s) required for the propagation of feature annotation.</text>
</comment>
<keyword evidence="4" id="KW-0812">Transmembrane</keyword>
<dbReference type="InterPro" id="IPR027417">
    <property type="entry name" value="P-loop_NTPase"/>
</dbReference>
<evidence type="ECO:0000256" key="4">
    <source>
        <dbReference type="SAM" id="Phobius"/>
    </source>
</evidence>
<dbReference type="EMBL" id="JAQFWP010000050">
    <property type="protein sequence ID" value="MDA2807265.1"/>
    <property type="molecule type" value="Genomic_DNA"/>
</dbReference>